<dbReference type="InterPro" id="IPR002938">
    <property type="entry name" value="FAD-bd"/>
</dbReference>
<evidence type="ECO:0000259" key="3">
    <source>
        <dbReference type="Pfam" id="PF01494"/>
    </source>
</evidence>
<keyword evidence="2 4" id="KW-0503">Monooxygenase</keyword>
<evidence type="ECO:0000313" key="5">
    <source>
        <dbReference type="Proteomes" id="UP000266206"/>
    </source>
</evidence>
<dbReference type="AlphaFoldDB" id="A0A3A1YYU3"/>
<dbReference type="InterPro" id="IPR036188">
    <property type="entry name" value="FAD/NAD-bd_sf"/>
</dbReference>
<protein>
    <submittedName>
        <fullName evidence="4">Monooxygenase</fullName>
    </submittedName>
</protein>
<dbReference type="RefSeq" id="WP_119515556.1">
    <property type="nucleotide sequence ID" value="NZ_NQYH01000002.1"/>
</dbReference>
<name>A0A3A1YYU3_9BURK</name>
<evidence type="ECO:0000256" key="1">
    <source>
        <dbReference type="ARBA" id="ARBA00023002"/>
    </source>
</evidence>
<dbReference type="PANTHER" id="PTHR13789">
    <property type="entry name" value="MONOOXYGENASE"/>
    <property type="match status" value="1"/>
</dbReference>
<dbReference type="Proteomes" id="UP000266206">
    <property type="component" value="Unassembled WGS sequence"/>
</dbReference>
<dbReference type="InterPro" id="IPR050493">
    <property type="entry name" value="FAD-dep_Monooxygenase_BioMet"/>
</dbReference>
<gene>
    <name evidence="4" type="ORF">CJP73_04135</name>
</gene>
<organism evidence="4 5">
    <name type="scientific">Neopusillimonas maritima</name>
    <dbReference type="NCBI Taxonomy" id="2026239"/>
    <lineage>
        <taxon>Bacteria</taxon>
        <taxon>Pseudomonadati</taxon>
        <taxon>Pseudomonadota</taxon>
        <taxon>Betaproteobacteria</taxon>
        <taxon>Burkholderiales</taxon>
        <taxon>Alcaligenaceae</taxon>
        <taxon>Neopusillimonas</taxon>
    </lineage>
</organism>
<dbReference type="PANTHER" id="PTHR13789:SF309">
    <property type="entry name" value="PUTATIVE (AFU_ORTHOLOGUE AFUA_6G14510)-RELATED"/>
    <property type="match status" value="1"/>
</dbReference>
<dbReference type="PRINTS" id="PR00420">
    <property type="entry name" value="RNGMNOXGNASE"/>
</dbReference>
<dbReference type="EMBL" id="NQYH01000002">
    <property type="protein sequence ID" value="RIY41654.1"/>
    <property type="molecule type" value="Genomic_DNA"/>
</dbReference>
<evidence type="ECO:0000313" key="4">
    <source>
        <dbReference type="EMBL" id="RIY41654.1"/>
    </source>
</evidence>
<dbReference type="SUPFAM" id="SSF51905">
    <property type="entry name" value="FAD/NAD(P)-binding domain"/>
    <property type="match status" value="1"/>
</dbReference>
<feature type="domain" description="FAD-binding" evidence="3">
    <location>
        <begin position="8"/>
        <end position="339"/>
    </location>
</feature>
<dbReference type="Gene3D" id="3.50.50.60">
    <property type="entry name" value="FAD/NAD(P)-binding domain"/>
    <property type="match status" value="1"/>
</dbReference>
<accession>A0A3A1YYU3</accession>
<dbReference type="GO" id="GO:0071949">
    <property type="term" value="F:FAD binding"/>
    <property type="evidence" value="ECO:0007669"/>
    <property type="project" value="InterPro"/>
</dbReference>
<sequence>MNPQPIKKVLIVGAGIAGCSTAITLAELGLSVTLIEKQDQWRFQSSGIFVYSNGLRALQQVGVLPQILEAGFAIPDGKNIYLDHSGAPITNVFYPSVSPGIPPILGIKRSEIHRILAGKLATLGVNIKLATTVTRLNAFDPSAPANVVFNDGNEETFDLVIAADGIRSQIRQLIFPEISPRNTHFGVWRSVHARPAHLRDKYMQMGIGKRLGIMPISDDKLYIFGTVPEPGNPWFDPQDWPRIMREKFAEFQGPARTFLDEVSEHTEVLYTVVEEVAADPPWHKGRVLLLGDAAHASTPFMGQGGAMAIEDAVVLKTLLQQHQFRTSVLEAFGTARYPVCRFVQDASRKVGEAGAIEDAASCLARNHNMQQKAQLQVDQFYQQLETLNPFKGVTPNHHQETTQ</sequence>
<dbReference type="PROSITE" id="PS51257">
    <property type="entry name" value="PROKAR_LIPOPROTEIN"/>
    <property type="match status" value="1"/>
</dbReference>
<dbReference type="Pfam" id="PF01494">
    <property type="entry name" value="FAD_binding_3"/>
    <property type="match status" value="1"/>
</dbReference>
<evidence type="ECO:0000256" key="2">
    <source>
        <dbReference type="ARBA" id="ARBA00023033"/>
    </source>
</evidence>
<reference evidence="4 5" key="1">
    <citation type="submission" date="2017-08" db="EMBL/GenBank/DDBJ databases">
        <title>Pusillimonas indicus sp. nov., a member of the family Alcaligenaceae isolated from surface seawater.</title>
        <authorList>
            <person name="Li J."/>
        </authorList>
    </citation>
    <scope>NUCLEOTIDE SEQUENCE [LARGE SCALE GENOMIC DNA]</scope>
    <source>
        <strain evidence="4 5">L52-1-41</strain>
    </source>
</reference>
<keyword evidence="1" id="KW-0560">Oxidoreductase</keyword>
<proteinExistence type="predicted"/>
<dbReference type="GO" id="GO:0004497">
    <property type="term" value="F:monooxygenase activity"/>
    <property type="evidence" value="ECO:0007669"/>
    <property type="project" value="UniProtKB-KW"/>
</dbReference>
<comment type="caution">
    <text evidence="4">The sequence shown here is derived from an EMBL/GenBank/DDBJ whole genome shotgun (WGS) entry which is preliminary data.</text>
</comment>
<dbReference type="OrthoDB" id="9147239at2"/>